<dbReference type="GO" id="GO:0005667">
    <property type="term" value="C:transcription regulator complex"/>
    <property type="evidence" value="ECO:0007669"/>
    <property type="project" value="TreeGrafter"/>
</dbReference>
<evidence type="ECO:0000256" key="9">
    <source>
        <dbReference type="ARBA" id="ARBA00023242"/>
    </source>
</evidence>
<dbReference type="STRING" id="69004.A0A182QZ41"/>
<dbReference type="Proteomes" id="UP000075886">
    <property type="component" value="Unassembled WGS sequence"/>
</dbReference>
<feature type="domain" description="C2H2-type" evidence="12">
    <location>
        <begin position="192"/>
        <end position="219"/>
    </location>
</feature>
<evidence type="ECO:0000256" key="4">
    <source>
        <dbReference type="ARBA" id="ARBA00022737"/>
    </source>
</evidence>
<proteinExistence type="inferred from homology"/>
<dbReference type="AlphaFoldDB" id="A0A182QZ41"/>
<dbReference type="SUPFAM" id="SSF57667">
    <property type="entry name" value="beta-beta-alpha zinc fingers"/>
    <property type="match status" value="3"/>
</dbReference>
<dbReference type="GO" id="GO:0000981">
    <property type="term" value="F:DNA-binding transcription factor activity, RNA polymerase II-specific"/>
    <property type="evidence" value="ECO:0007669"/>
    <property type="project" value="TreeGrafter"/>
</dbReference>
<evidence type="ECO:0000256" key="8">
    <source>
        <dbReference type="ARBA" id="ARBA00023163"/>
    </source>
</evidence>
<keyword evidence="5 10" id="KW-0863">Zinc-finger</keyword>
<evidence type="ECO:0000256" key="6">
    <source>
        <dbReference type="ARBA" id="ARBA00022833"/>
    </source>
</evidence>
<dbReference type="GO" id="GO:0000978">
    <property type="term" value="F:RNA polymerase II cis-regulatory region sequence-specific DNA binding"/>
    <property type="evidence" value="ECO:0007669"/>
    <property type="project" value="TreeGrafter"/>
</dbReference>
<evidence type="ECO:0000256" key="5">
    <source>
        <dbReference type="ARBA" id="ARBA00022771"/>
    </source>
</evidence>
<feature type="compositionally biased region" description="Basic and acidic residues" evidence="11">
    <location>
        <begin position="46"/>
        <end position="62"/>
    </location>
</feature>
<comment type="similarity">
    <text evidence="2">Belongs to the krueppel C2H2-type zinc-finger protein family.</text>
</comment>
<reference evidence="13" key="2">
    <citation type="submission" date="2020-05" db="UniProtKB">
        <authorList>
            <consortium name="EnsemblMetazoa"/>
        </authorList>
    </citation>
    <scope>IDENTIFICATION</scope>
    <source>
        <strain evidence="13">FAR1</strain>
    </source>
</reference>
<dbReference type="GO" id="GO:0000785">
    <property type="term" value="C:chromatin"/>
    <property type="evidence" value="ECO:0007669"/>
    <property type="project" value="TreeGrafter"/>
</dbReference>
<evidence type="ECO:0000256" key="11">
    <source>
        <dbReference type="SAM" id="MobiDB-lite"/>
    </source>
</evidence>
<feature type="compositionally biased region" description="Basic and acidic residues" evidence="11">
    <location>
        <begin position="276"/>
        <end position="290"/>
    </location>
</feature>
<keyword evidence="7" id="KW-0805">Transcription regulation</keyword>
<dbReference type="InterPro" id="IPR013087">
    <property type="entry name" value="Znf_C2H2_type"/>
</dbReference>
<dbReference type="InterPro" id="IPR036236">
    <property type="entry name" value="Znf_C2H2_sf"/>
</dbReference>
<dbReference type="GO" id="GO:0008270">
    <property type="term" value="F:zinc ion binding"/>
    <property type="evidence" value="ECO:0007669"/>
    <property type="project" value="UniProtKB-KW"/>
</dbReference>
<keyword evidence="8" id="KW-0804">Transcription</keyword>
<dbReference type="SMART" id="SM00355">
    <property type="entry name" value="ZnF_C2H2"/>
    <property type="match status" value="5"/>
</dbReference>
<keyword evidence="4" id="KW-0677">Repeat</keyword>
<dbReference type="GO" id="GO:0031519">
    <property type="term" value="C:PcG protein complex"/>
    <property type="evidence" value="ECO:0007669"/>
    <property type="project" value="TreeGrafter"/>
</dbReference>
<feature type="region of interest" description="Disordered" evidence="11">
    <location>
        <begin position="35"/>
        <end position="96"/>
    </location>
</feature>
<evidence type="ECO:0000256" key="10">
    <source>
        <dbReference type="PROSITE-ProRule" id="PRU00042"/>
    </source>
</evidence>
<organism evidence="13 14">
    <name type="scientific">Anopheles farauti</name>
    <dbReference type="NCBI Taxonomy" id="69004"/>
    <lineage>
        <taxon>Eukaryota</taxon>
        <taxon>Metazoa</taxon>
        <taxon>Ecdysozoa</taxon>
        <taxon>Arthropoda</taxon>
        <taxon>Hexapoda</taxon>
        <taxon>Insecta</taxon>
        <taxon>Pterygota</taxon>
        <taxon>Neoptera</taxon>
        <taxon>Endopterygota</taxon>
        <taxon>Diptera</taxon>
        <taxon>Nematocera</taxon>
        <taxon>Culicoidea</taxon>
        <taxon>Culicidae</taxon>
        <taxon>Anophelinae</taxon>
        <taxon>Anopheles</taxon>
    </lineage>
</organism>
<dbReference type="Gene3D" id="3.30.160.60">
    <property type="entry name" value="Classic Zinc Finger"/>
    <property type="match status" value="4"/>
</dbReference>
<dbReference type="PROSITE" id="PS50157">
    <property type="entry name" value="ZINC_FINGER_C2H2_2"/>
    <property type="match status" value="5"/>
</dbReference>
<dbReference type="Pfam" id="PF13912">
    <property type="entry name" value="zf-C2H2_6"/>
    <property type="match status" value="2"/>
</dbReference>
<dbReference type="EnsemblMetazoa" id="AFAF019770-RA">
    <property type="protein sequence ID" value="AFAF019770-PA"/>
    <property type="gene ID" value="AFAF019770"/>
</dbReference>
<feature type="domain" description="C2H2-type" evidence="12">
    <location>
        <begin position="220"/>
        <end position="247"/>
    </location>
</feature>
<evidence type="ECO:0000256" key="1">
    <source>
        <dbReference type="ARBA" id="ARBA00004123"/>
    </source>
</evidence>
<evidence type="ECO:0000256" key="7">
    <source>
        <dbReference type="ARBA" id="ARBA00023015"/>
    </source>
</evidence>
<evidence type="ECO:0000256" key="2">
    <source>
        <dbReference type="ARBA" id="ARBA00006991"/>
    </source>
</evidence>
<evidence type="ECO:0000259" key="12">
    <source>
        <dbReference type="PROSITE" id="PS50157"/>
    </source>
</evidence>
<feature type="compositionally biased region" description="Basic and acidic residues" evidence="11">
    <location>
        <begin position="81"/>
        <end position="96"/>
    </location>
</feature>
<protein>
    <recommendedName>
        <fullName evidence="12">C2H2-type domain-containing protein</fullName>
    </recommendedName>
</protein>
<feature type="domain" description="C2H2-type" evidence="12">
    <location>
        <begin position="137"/>
        <end position="165"/>
    </location>
</feature>
<feature type="region of interest" description="Disordered" evidence="11">
    <location>
        <begin position="265"/>
        <end position="290"/>
    </location>
</feature>
<evidence type="ECO:0000256" key="3">
    <source>
        <dbReference type="ARBA" id="ARBA00022723"/>
    </source>
</evidence>
<sequence length="290" mass="33771">MVSTICKECVAKVCTVRAIRDEFAKQNQLYREMLQTSNAKDDSEEEKIPEQKQIEKMPELHPDPSSTVESTTEEDQTVGVKDTDDGMDVKSESDRVDCSDSNTVVFYLEQSNDKEDQDTQNSDYELLVTHPERYEEHLCESCSAMFTSQDTLNKHMRSRHLGSHKCRFCNKQLPSAYALKSHENTHTKQQTFTCPECGRMFTQYTSMRRHMALHNDVKAYECEFCQQRFRQRSVMLAHRRRHTGEKPCVCDVCDKSFREHSALAKHKRLHTQQTKADQKNAKQQKESNKL</sequence>
<evidence type="ECO:0000313" key="13">
    <source>
        <dbReference type="EnsemblMetazoa" id="AFAF019770-PA"/>
    </source>
</evidence>
<name>A0A182QZ41_9DIPT</name>
<accession>A0A182QZ41</accession>
<feature type="domain" description="C2H2-type" evidence="12">
    <location>
        <begin position="164"/>
        <end position="191"/>
    </location>
</feature>
<dbReference type="FunFam" id="3.30.160.60:FF:000100">
    <property type="entry name" value="Zinc finger 45-like"/>
    <property type="match status" value="1"/>
</dbReference>
<comment type="subcellular location">
    <subcellularLocation>
        <location evidence="1">Nucleus</location>
    </subcellularLocation>
</comment>
<keyword evidence="3" id="KW-0479">Metal-binding</keyword>
<dbReference type="EMBL" id="AXCN02000308">
    <property type="status" value="NOT_ANNOTATED_CDS"/>
    <property type="molecule type" value="Genomic_DNA"/>
</dbReference>
<keyword evidence="6" id="KW-0862">Zinc</keyword>
<evidence type="ECO:0000313" key="14">
    <source>
        <dbReference type="Proteomes" id="UP000075886"/>
    </source>
</evidence>
<dbReference type="PROSITE" id="PS00028">
    <property type="entry name" value="ZINC_FINGER_C2H2_1"/>
    <property type="match status" value="5"/>
</dbReference>
<dbReference type="PANTHER" id="PTHR14003:SF23">
    <property type="entry name" value="ZINC FINGER PROTEIN 143"/>
    <property type="match status" value="1"/>
</dbReference>
<dbReference type="PANTHER" id="PTHR14003">
    <property type="entry name" value="TRANSCRIPTIONAL REPRESSOR PROTEIN YY"/>
    <property type="match status" value="1"/>
</dbReference>
<dbReference type="VEuPathDB" id="VectorBase:AFAF019770"/>
<feature type="domain" description="C2H2-type" evidence="12">
    <location>
        <begin position="248"/>
        <end position="275"/>
    </location>
</feature>
<dbReference type="Pfam" id="PF00096">
    <property type="entry name" value="zf-C2H2"/>
    <property type="match status" value="3"/>
</dbReference>
<reference evidence="14" key="1">
    <citation type="submission" date="2014-01" db="EMBL/GenBank/DDBJ databases">
        <title>The Genome Sequence of Anopheles farauti FAR1 (V2).</title>
        <authorList>
            <consortium name="The Broad Institute Genomics Platform"/>
            <person name="Neafsey D.E."/>
            <person name="Besansky N."/>
            <person name="Howell P."/>
            <person name="Walton C."/>
            <person name="Young S.K."/>
            <person name="Zeng Q."/>
            <person name="Gargeya S."/>
            <person name="Fitzgerald M."/>
            <person name="Haas B."/>
            <person name="Abouelleil A."/>
            <person name="Allen A.W."/>
            <person name="Alvarado L."/>
            <person name="Arachchi H.M."/>
            <person name="Berlin A.M."/>
            <person name="Chapman S.B."/>
            <person name="Gainer-Dewar J."/>
            <person name="Goldberg J."/>
            <person name="Griggs A."/>
            <person name="Gujja S."/>
            <person name="Hansen M."/>
            <person name="Howarth C."/>
            <person name="Imamovic A."/>
            <person name="Ireland A."/>
            <person name="Larimer J."/>
            <person name="McCowan C."/>
            <person name="Murphy C."/>
            <person name="Pearson M."/>
            <person name="Poon T.W."/>
            <person name="Priest M."/>
            <person name="Roberts A."/>
            <person name="Saif S."/>
            <person name="Shea T."/>
            <person name="Sisk P."/>
            <person name="Sykes S."/>
            <person name="Wortman J."/>
            <person name="Nusbaum C."/>
            <person name="Birren B."/>
        </authorList>
    </citation>
    <scope>NUCLEOTIDE SEQUENCE [LARGE SCALE GENOMIC DNA]</scope>
    <source>
        <strain evidence="14">FAR1</strain>
    </source>
</reference>
<keyword evidence="9" id="KW-0539">Nucleus</keyword>
<dbReference type="FunFam" id="3.30.160.60:FF:000017">
    <property type="entry name" value="zinc finger protein 62 homolog"/>
    <property type="match status" value="1"/>
</dbReference>
<keyword evidence="14" id="KW-1185">Reference proteome</keyword>